<proteinExistence type="predicted"/>
<gene>
    <name evidence="1" type="ORF">HH800_25845</name>
</gene>
<sequence length="68" mass="7676">MNIQYYRDRHGNRIGHSIPIGIIEVGYLKNGQRVGYYDPRVDVTYTPCGSRVGFGNLLVGLIMRQSCS</sequence>
<accession>A0A6M4GEZ8</accession>
<evidence type="ECO:0000313" key="2">
    <source>
        <dbReference type="Proteomes" id="UP000502611"/>
    </source>
</evidence>
<dbReference type="AlphaFoldDB" id="A0A6M4GEZ8"/>
<geneLocation type="plasmid" evidence="2">
    <name>p-a-sy</name>
</geneLocation>
<evidence type="ECO:0000313" key="1">
    <source>
        <dbReference type="EMBL" id="QJR05690.1"/>
    </source>
</evidence>
<name>A0A6M4GEZ8_SPHYA</name>
<dbReference type="RefSeq" id="WP_026109688.1">
    <property type="nucleotide sequence ID" value="NZ_CP053022.1"/>
</dbReference>
<dbReference type="Proteomes" id="UP000502611">
    <property type="component" value="Plasmid p-A-Sy"/>
</dbReference>
<keyword evidence="1" id="KW-0614">Plasmid</keyword>
<dbReference type="EMBL" id="CP053022">
    <property type="protein sequence ID" value="QJR05690.1"/>
    <property type="molecule type" value="Genomic_DNA"/>
</dbReference>
<reference evidence="1 2" key="1">
    <citation type="submission" date="2020-04" db="EMBL/GenBank/DDBJ databases">
        <title>The Whole Genome Analysis of High salt-tolerant Sphingobium yanoikuyae YC-XJ2 with Aryl organophosphorus flame retardants (aryl-OPFRs)-degrading capacity and characteristics of Related phosphotriesterase.</title>
        <authorList>
            <person name="Li X."/>
        </authorList>
    </citation>
    <scope>NUCLEOTIDE SEQUENCE [LARGE SCALE GENOMIC DNA]</scope>
    <source>
        <strain evidence="1 2">YC-XJ2</strain>
        <plasmid evidence="2">p-a-sy</plasmid>
    </source>
</reference>
<protein>
    <submittedName>
        <fullName evidence="1">Uncharacterized protein</fullName>
    </submittedName>
</protein>
<organism evidence="1 2">
    <name type="scientific">Sphingobium yanoikuyae</name>
    <name type="common">Sphingomonas yanoikuyae</name>
    <dbReference type="NCBI Taxonomy" id="13690"/>
    <lineage>
        <taxon>Bacteria</taxon>
        <taxon>Pseudomonadati</taxon>
        <taxon>Pseudomonadota</taxon>
        <taxon>Alphaproteobacteria</taxon>
        <taxon>Sphingomonadales</taxon>
        <taxon>Sphingomonadaceae</taxon>
        <taxon>Sphingobium</taxon>
    </lineage>
</organism>